<dbReference type="EMBL" id="JOJR01000338">
    <property type="protein sequence ID" value="RCN39428.1"/>
    <property type="molecule type" value="Genomic_DNA"/>
</dbReference>
<sequence length="59" mass="6573">MKHHADLINSGRVLFVEGDGRKGYPMEQKYDAIHVGAAAETIPQPFKKEAVFVKSCIKD</sequence>
<dbReference type="AlphaFoldDB" id="A0A368G6W5"/>
<dbReference type="Pfam" id="PF01135">
    <property type="entry name" value="PCMT"/>
    <property type="match status" value="1"/>
</dbReference>
<organism evidence="1 2">
    <name type="scientific">Ancylostoma caninum</name>
    <name type="common">Dog hookworm</name>
    <dbReference type="NCBI Taxonomy" id="29170"/>
    <lineage>
        <taxon>Eukaryota</taxon>
        <taxon>Metazoa</taxon>
        <taxon>Ecdysozoa</taxon>
        <taxon>Nematoda</taxon>
        <taxon>Chromadorea</taxon>
        <taxon>Rhabditida</taxon>
        <taxon>Rhabditina</taxon>
        <taxon>Rhabditomorpha</taxon>
        <taxon>Strongyloidea</taxon>
        <taxon>Ancylostomatidae</taxon>
        <taxon>Ancylostomatinae</taxon>
        <taxon>Ancylostoma</taxon>
    </lineage>
</organism>
<dbReference type="Gene3D" id="3.40.50.150">
    <property type="entry name" value="Vaccinia Virus protein VP39"/>
    <property type="match status" value="1"/>
</dbReference>
<name>A0A368G6W5_ANCCA</name>
<comment type="caution">
    <text evidence="1">The sequence shown here is derived from an EMBL/GenBank/DDBJ whole genome shotgun (WGS) entry which is preliminary data.</text>
</comment>
<reference evidence="1 2" key="1">
    <citation type="submission" date="2014-10" db="EMBL/GenBank/DDBJ databases">
        <title>Draft genome of the hookworm Ancylostoma caninum.</title>
        <authorList>
            <person name="Mitreva M."/>
        </authorList>
    </citation>
    <scope>NUCLEOTIDE SEQUENCE [LARGE SCALE GENOMIC DNA]</scope>
    <source>
        <strain evidence="1 2">Baltimore</strain>
    </source>
</reference>
<dbReference type="InterPro" id="IPR029063">
    <property type="entry name" value="SAM-dependent_MTases_sf"/>
</dbReference>
<gene>
    <name evidence="1" type="ORF">ANCCAN_14634</name>
</gene>
<dbReference type="OrthoDB" id="73890at2759"/>
<dbReference type="STRING" id="29170.A0A368G6W5"/>
<protein>
    <recommendedName>
        <fullName evidence="3">Protein-L-isoaspartate(D-aspartate) O-methyltransferase</fullName>
    </recommendedName>
</protein>
<proteinExistence type="predicted"/>
<accession>A0A368G6W5</accession>
<evidence type="ECO:0008006" key="3">
    <source>
        <dbReference type="Google" id="ProtNLM"/>
    </source>
</evidence>
<keyword evidence="2" id="KW-1185">Reference proteome</keyword>
<evidence type="ECO:0000313" key="2">
    <source>
        <dbReference type="Proteomes" id="UP000252519"/>
    </source>
</evidence>
<dbReference type="Proteomes" id="UP000252519">
    <property type="component" value="Unassembled WGS sequence"/>
</dbReference>
<evidence type="ECO:0000313" key="1">
    <source>
        <dbReference type="EMBL" id="RCN39428.1"/>
    </source>
</evidence>